<dbReference type="PANTHER" id="PTHR30006:SF25">
    <property type="entry name" value="PHOSPHOGLYCERATE TRANSPORT REGULATORY PROTEIN PGTC"/>
    <property type="match status" value="1"/>
</dbReference>
<protein>
    <submittedName>
        <fullName evidence="4">ABC transporter substrate-binding protein</fullName>
    </submittedName>
</protein>
<evidence type="ECO:0000256" key="2">
    <source>
        <dbReference type="SAM" id="MobiDB-lite"/>
    </source>
</evidence>
<dbReference type="EMBL" id="DSIY01000309">
    <property type="protein sequence ID" value="HEG92407.1"/>
    <property type="molecule type" value="Genomic_DNA"/>
</dbReference>
<dbReference type="Pfam" id="PF13416">
    <property type="entry name" value="SBP_bac_8"/>
    <property type="match status" value="1"/>
</dbReference>
<dbReference type="Gene3D" id="3.40.190.10">
    <property type="entry name" value="Periplasmic binding protein-like II"/>
    <property type="match status" value="2"/>
</dbReference>
<keyword evidence="1 3" id="KW-0732">Signal</keyword>
<dbReference type="InterPro" id="IPR006059">
    <property type="entry name" value="SBP"/>
</dbReference>
<sequence length="429" mass="46492">MTEFTRRFALNDRSLSRRALLRLLAAGGAGALLAACGGGAEPTPTPATGAATPTGAARTPTPAATLATSPAAGATPTVQAVPTGTTEGGWPAYYPADYDQIVEASRGEDRLIVYSIMSEQNWAPVLEAFNQRYDWITVETSDLGSYEVFERYYPEAASGARTADMIITSAPDAWQEFISRDELNVYQSPEAQYLPDWAQLAEGVYVVSADPLVFIWNKQLVQTPPKTMAELAEMVQANPGDWQGRITTYDAEQVATGFAAFWFWIKKAGEQGWDILSRIGQASVQVQSSAGRMVDATLAGEAKLGFFVSTISVFPRYPEAEPVLGWGLIGDGTPLNTRGAGITKAAQSPNSARLLLDFMLSREGQIAWAQGGLTPYRPDVADQVEFHLNTVIAEIGQENALPFSFDPDLTDQAKTQEFLSRWKQAFGRP</sequence>
<feature type="signal peptide" evidence="3">
    <location>
        <begin position="1"/>
        <end position="34"/>
    </location>
</feature>
<evidence type="ECO:0000256" key="1">
    <source>
        <dbReference type="ARBA" id="ARBA00022729"/>
    </source>
</evidence>
<dbReference type="SUPFAM" id="SSF53850">
    <property type="entry name" value="Periplasmic binding protein-like II"/>
    <property type="match status" value="1"/>
</dbReference>
<feature type="region of interest" description="Disordered" evidence="2">
    <location>
        <begin position="44"/>
        <end position="77"/>
    </location>
</feature>
<dbReference type="AlphaFoldDB" id="A0A831TAH0"/>
<comment type="caution">
    <text evidence="4">The sequence shown here is derived from an EMBL/GenBank/DDBJ whole genome shotgun (WGS) entry which is preliminary data.</text>
</comment>
<dbReference type="InterPro" id="IPR006311">
    <property type="entry name" value="TAT_signal"/>
</dbReference>
<organism evidence="4">
    <name type="scientific">Thermorudis peleae</name>
    <dbReference type="NCBI Taxonomy" id="1382356"/>
    <lineage>
        <taxon>Bacteria</taxon>
        <taxon>Pseudomonadati</taxon>
        <taxon>Thermomicrobiota</taxon>
        <taxon>Thermomicrobia</taxon>
        <taxon>Thermomicrobia incertae sedis</taxon>
        <taxon>Thermorudis</taxon>
    </lineage>
</organism>
<feature type="chain" id="PRO_5032302277" evidence="3">
    <location>
        <begin position="35"/>
        <end position="429"/>
    </location>
</feature>
<evidence type="ECO:0000256" key="3">
    <source>
        <dbReference type="SAM" id="SignalP"/>
    </source>
</evidence>
<proteinExistence type="predicted"/>
<name>A0A831TAH0_9BACT</name>
<accession>A0A831TAH0</accession>
<evidence type="ECO:0000313" key="4">
    <source>
        <dbReference type="EMBL" id="HEG92407.1"/>
    </source>
</evidence>
<gene>
    <name evidence="4" type="ORF">ENP34_13380</name>
</gene>
<dbReference type="PROSITE" id="PS51318">
    <property type="entry name" value="TAT"/>
    <property type="match status" value="1"/>
</dbReference>
<reference evidence="4" key="1">
    <citation type="journal article" date="2020" name="mSystems">
        <title>Genome- and Community-Level Interaction Insights into Carbon Utilization and Element Cycling Functions of Hydrothermarchaeota in Hydrothermal Sediment.</title>
        <authorList>
            <person name="Zhou Z."/>
            <person name="Liu Y."/>
            <person name="Xu W."/>
            <person name="Pan J."/>
            <person name="Luo Z.H."/>
            <person name="Li M."/>
        </authorList>
    </citation>
    <scope>NUCLEOTIDE SEQUENCE [LARGE SCALE GENOMIC DNA]</scope>
    <source>
        <strain evidence="4">SpSt-210</strain>
    </source>
</reference>
<dbReference type="PANTHER" id="PTHR30006">
    <property type="entry name" value="THIAMINE-BINDING PERIPLASMIC PROTEIN-RELATED"/>
    <property type="match status" value="1"/>
</dbReference>
<dbReference type="GO" id="GO:0030288">
    <property type="term" value="C:outer membrane-bounded periplasmic space"/>
    <property type="evidence" value="ECO:0007669"/>
    <property type="project" value="TreeGrafter"/>
</dbReference>
<feature type="compositionally biased region" description="Low complexity" evidence="2">
    <location>
        <begin position="46"/>
        <end position="77"/>
    </location>
</feature>